<feature type="region of interest" description="Disordered" evidence="1">
    <location>
        <begin position="75"/>
        <end position="110"/>
    </location>
</feature>
<keyword evidence="3" id="KW-1185">Reference proteome</keyword>
<gene>
    <name evidence="2" type="ORF">PR048_022030</name>
</gene>
<evidence type="ECO:0000256" key="1">
    <source>
        <dbReference type="SAM" id="MobiDB-lite"/>
    </source>
</evidence>
<organism evidence="2 3">
    <name type="scientific">Dryococelus australis</name>
    <dbReference type="NCBI Taxonomy" id="614101"/>
    <lineage>
        <taxon>Eukaryota</taxon>
        <taxon>Metazoa</taxon>
        <taxon>Ecdysozoa</taxon>
        <taxon>Arthropoda</taxon>
        <taxon>Hexapoda</taxon>
        <taxon>Insecta</taxon>
        <taxon>Pterygota</taxon>
        <taxon>Neoptera</taxon>
        <taxon>Polyneoptera</taxon>
        <taxon>Phasmatodea</taxon>
        <taxon>Verophasmatodea</taxon>
        <taxon>Anareolatae</taxon>
        <taxon>Phasmatidae</taxon>
        <taxon>Eurycanthinae</taxon>
        <taxon>Dryococelus</taxon>
    </lineage>
</organism>
<accession>A0ABQ9GZW5</accession>
<sequence>MECAQRRNGAAVPFMHAYAFAGWPLEALEAGLTSDWPLRAAKHPLFVELPACKRAAPRSTTSAAATAVYTRRKAQGEIRTSNASSNRKRQFKSAIDQDRHVRGGMNETASEDIGALSEETWTALNIEVLQADEVGIEQRRNERAGETGDPQENPLTNGFVGHDSHMRKSGVTRLGIEPGSPWWEASRLNAQPPTQPGCSRRPTSSISKAQHAAAVVQLWPRRGVPRVKSSLVDCGFTFSRPGWGMAALHYSACTWPAQLQAGVHATELRVAGSLPSPIHCCLRQSLQSGENLHYFIYTEYRCDSSEAAGSHVTRYLEYRTFRNGDIFGKQCNGYMTERFFFKAATPRKTVDDNCDAATHIKCVIAAKRKALNWHAVFSSCSSTGMKGLGKLEIPEKTRLRDPTCENTGVTRPGIKPGGEQFNRSATKAKAYLECVVRKLDVLTNTALTCALAENPTSRVCKQRPRTMTETKWRYVHVLFDMCTRVASVANHSGDRQKHPPGKDAELVLTSDPATTMISSILRHVRGERVRSEYSLSWPCHRCHLLKAIHGQPLVKWGTMLTVSWMTFIYVPRSWVECPRRSVPPPVTVSRRASCELENCRLCRKAIAEESSSHTTTANVTNTYFSCLTERGGAMVTHRTRNREDPGSIPGPAILISAFRNHSRRMLGRAPNKGHGRFLPNHSPTPLACATYTVPNDLYWDRSSSVARTPNNEAAEAQWLENPIGGPQLVRG</sequence>
<dbReference type="Proteomes" id="UP001159363">
    <property type="component" value="Chromosome 7"/>
</dbReference>
<evidence type="ECO:0000313" key="3">
    <source>
        <dbReference type="Proteomes" id="UP001159363"/>
    </source>
</evidence>
<proteinExistence type="predicted"/>
<evidence type="ECO:0000313" key="2">
    <source>
        <dbReference type="EMBL" id="KAJ8877575.1"/>
    </source>
</evidence>
<feature type="region of interest" description="Disordered" evidence="1">
    <location>
        <begin position="140"/>
        <end position="164"/>
    </location>
</feature>
<dbReference type="EMBL" id="JARBHB010000008">
    <property type="protein sequence ID" value="KAJ8877575.1"/>
    <property type="molecule type" value="Genomic_DNA"/>
</dbReference>
<comment type="caution">
    <text evidence="2">The sequence shown here is derived from an EMBL/GenBank/DDBJ whole genome shotgun (WGS) entry which is preliminary data.</text>
</comment>
<protein>
    <submittedName>
        <fullName evidence="2">Uncharacterized protein</fullName>
    </submittedName>
</protein>
<reference evidence="2 3" key="1">
    <citation type="submission" date="2023-02" db="EMBL/GenBank/DDBJ databases">
        <title>LHISI_Scaffold_Assembly.</title>
        <authorList>
            <person name="Stuart O.P."/>
            <person name="Cleave R."/>
            <person name="Magrath M.J.L."/>
            <person name="Mikheyev A.S."/>
        </authorList>
    </citation>
    <scope>NUCLEOTIDE SEQUENCE [LARGE SCALE GENOMIC DNA]</scope>
    <source>
        <strain evidence="2">Daus_M_001</strain>
        <tissue evidence="2">Leg muscle</tissue>
    </source>
</reference>
<name>A0ABQ9GZW5_9NEOP</name>